<proteinExistence type="predicted"/>
<dbReference type="InterPro" id="IPR032675">
    <property type="entry name" value="LRR_dom_sf"/>
</dbReference>
<accession>A0ABY9BQ68</accession>
<gene>
    <name evidence="1" type="ORF">VitviT2T_004505</name>
</gene>
<protein>
    <submittedName>
        <fullName evidence="1">Uncharacterized protein</fullName>
    </submittedName>
</protein>
<name>A0ABY9BQ68_VITVI</name>
<evidence type="ECO:0000313" key="1">
    <source>
        <dbReference type="EMBL" id="WJZ84931.1"/>
    </source>
</evidence>
<dbReference type="SMART" id="SM00367">
    <property type="entry name" value="LRR_CC"/>
    <property type="match status" value="6"/>
</dbReference>
<dbReference type="PANTHER" id="PTHR13318:SF145">
    <property type="entry name" value="RAD7"/>
    <property type="match status" value="1"/>
</dbReference>
<organism evidence="1 2">
    <name type="scientific">Vitis vinifera</name>
    <name type="common">Grape</name>
    <dbReference type="NCBI Taxonomy" id="29760"/>
    <lineage>
        <taxon>Eukaryota</taxon>
        <taxon>Viridiplantae</taxon>
        <taxon>Streptophyta</taxon>
        <taxon>Embryophyta</taxon>
        <taxon>Tracheophyta</taxon>
        <taxon>Spermatophyta</taxon>
        <taxon>Magnoliopsida</taxon>
        <taxon>eudicotyledons</taxon>
        <taxon>Gunneridae</taxon>
        <taxon>Pentapetalae</taxon>
        <taxon>rosids</taxon>
        <taxon>Vitales</taxon>
        <taxon>Vitaceae</taxon>
        <taxon>Viteae</taxon>
        <taxon>Vitis</taxon>
    </lineage>
</organism>
<dbReference type="Gene3D" id="3.80.10.10">
    <property type="entry name" value="Ribonuclease Inhibitor"/>
    <property type="match status" value="2"/>
</dbReference>
<reference evidence="1 2" key="1">
    <citation type="journal article" date="2023" name="Hortic Res">
        <title>The complete reference genome for grapevine (Vitis vinifera L.) genetics and breeding.</title>
        <authorList>
            <person name="Shi X."/>
            <person name="Cao S."/>
            <person name="Wang X."/>
            <person name="Huang S."/>
            <person name="Wang Y."/>
            <person name="Liu Z."/>
            <person name="Liu W."/>
            <person name="Leng X."/>
            <person name="Peng Y."/>
            <person name="Wang N."/>
            <person name="Wang Y."/>
            <person name="Ma Z."/>
            <person name="Xu X."/>
            <person name="Zhang F."/>
            <person name="Xue H."/>
            <person name="Zhong H."/>
            <person name="Wang Y."/>
            <person name="Zhang K."/>
            <person name="Velt A."/>
            <person name="Avia K."/>
            <person name="Holtgrawe D."/>
            <person name="Grimplet J."/>
            <person name="Matus J.T."/>
            <person name="Ware D."/>
            <person name="Wu X."/>
            <person name="Wang H."/>
            <person name="Liu C."/>
            <person name="Fang Y."/>
            <person name="Rustenholz C."/>
            <person name="Cheng Z."/>
            <person name="Xiao H."/>
            <person name="Zhou Y."/>
        </authorList>
    </citation>
    <scope>NUCLEOTIDE SEQUENCE [LARGE SCALE GENOMIC DNA]</scope>
    <source>
        <strain evidence="2">cv. Pinot noir / PN40024</strain>
        <tissue evidence="1">Leaf</tissue>
    </source>
</reference>
<dbReference type="Proteomes" id="UP001227230">
    <property type="component" value="Chromosome 4"/>
</dbReference>
<sequence>MANQGFHGGEKKRGFGDGGRSWNDENGGGFYFDHHDLSAKRARVFGLGDGVEEEEGVENLGGGGVGIEEREWGIGAMVVDEDLEGNKEWGLDLNIFPTGTSAIDTFFRHETRFGKGIAEEREELPGSNWVEIEEGVGFRYTREEKGKGKAVDHPMLNANRQKEKEIWFGNGVSIGRTENEGGKNDMGGVVAEDFVMMPPEPMGLDSEAHKGMVSGISELKDFNQSRENTEPTDTLMSLRQRALFVAIANAAKRRENAVRYRQIARRSVPQLAHFDPEEAERYAVYISKKAQKPSVNKKAEDFEGPFYEAMEMINKRKLVAEKNSTPLIGWVPSTQGHTITKRLVPSLVDVSVDALAKNSDAIVSLELIPDVLRHKISRAICRGRRMNAHFMELLLRGSPTEIRLDDCSWMTEEQFTNLFRRCKTKNLTVIQLDLCGRCMTLSTLLGTIARSSNCLPALSTMSLRGACRLLNEGIGVLVTSARRLQSLNLGQCSLLTHSSINVVAEVLGHTLKELFIDDCQNINAMLILPALKRLECLEVLSVAGIQTVCDDFISEIVTALGSNMKELVLANCFKITDDSLEAIGRTCSSLSAIDLSNLDLLTDSALHYLTNGCRSIQTLRLCRNNFSDEAIAAFLETSGQSLKHLSLNHSSKVGDSTAVSLTKCWRTLLTLDLSWCRNLKDEAFGLIVDSCSSLRLLKLFGCTQITHRFVHGHSNARVQIIGLSGPNKVLGHLDLIEPQQSPLRYSPVTNRP</sequence>
<dbReference type="InterPro" id="IPR006553">
    <property type="entry name" value="Leu-rich_rpt_Cys-con_subtyp"/>
</dbReference>
<dbReference type="EMBL" id="CP126651">
    <property type="protein sequence ID" value="WJZ84931.1"/>
    <property type="molecule type" value="Genomic_DNA"/>
</dbReference>
<dbReference type="PANTHER" id="PTHR13318">
    <property type="entry name" value="PARTNER OF PAIRED, ISOFORM B-RELATED"/>
    <property type="match status" value="1"/>
</dbReference>
<evidence type="ECO:0000313" key="2">
    <source>
        <dbReference type="Proteomes" id="UP001227230"/>
    </source>
</evidence>
<dbReference type="SUPFAM" id="SSF52047">
    <property type="entry name" value="RNI-like"/>
    <property type="match status" value="1"/>
</dbReference>
<keyword evidence="2" id="KW-1185">Reference proteome</keyword>